<proteinExistence type="predicted"/>
<dbReference type="PRINTS" id="PR00455">
    <property type="entry name" value="HTHTETR"/>
</dbReference>
<dbReference type="Gene3D" id="1.10.10.60">
    <property type="entry name" value="Homeodomain-like"/>
    <property type="match status" value="1"/>
</dbReference>
<evidence type="ECO:0000313" key="5">
    <source>
        <dbReference type="Proteomes" id="UP000018890"/>
    </source>
</evidence>
<keyword evidence="5" id="KW-1185">Reference proteome</keyword>
<dbReference type="PANTHER" id="PTHR30055">
    <property type="entry name" value="HTH-TYPE TRANSCRIPTIONAL REGULATOR RUTR"/>
    <property type="match status" value="1"/>
</dbReference>
<dbReference type="SUPFAM" id="SSF48498">
    <property type="entry name" value="Tetracyclin repressor-like, C-terminal domain"/>
    <property type="match status" value="1"/>
</dbReference>
<gene>
    <name evidence="4" type="ORF">JCM9140_1541</name>
</gene>
<dbReference type="Proteomes" id="UP000018890">
    <property type="component" value="Unassembled WGS sequence"/>
</dbReference>
<organism evidence="4 5">
    <name type="scientific">Halalkalibacter wakoensis JCM 9140</name>
    <dbReference type="NCBI Taxonomy" id="1236970"/>
    <lineage>
        <taxon>Bacteria</taxon>
        <taxon>Bacillati</taxon>
        <taxon>Bacillota</taxon>
        <taxon>Bacilli</taxon>
        <taxon>Bacillales</taxon>
        <taxon>Bacillaceae</taxon>
        <taxon>Halalkalibacter</taxon>
    </lineage>
</organism>
<dbReference type="RefSeq" id="WP_052002114.1">
    <property type="nucleotide sequence ID" value="NZ_BAUT01000011.1"/>
</dbReference>
<dbReference type="Gene3D" id="1.10.357.10">
    <property type="entry name" value="Tetracycline Repressor, domain 2"/>
    <property type="match status" value="1"/>
</dbReference>
<dbReference type="PROSITE" id="PS01081">
    <property type="entry name" value="HTH_TETR_1"/>
    <property type="match status" value="1"/>
</dbReference>
<dbReference type="InterPro" id="IPR023772">
    <property type="entry name" value="DNA-bd_HTH_TetR-type_CS"/>
</dbReference>
<evidence type="ECO:0000259" key="3">
    <source>
        <dbReference type="PROSITE" id="PS50977"/>
    </source>
</evidence>
<name>W4Q0E0_9BACI</name>
<dbReference type="InterPro" id="IPR001647">
    <property type="entry name" value="HTH_TetR"/>
</dbReference>
<dbReference type="InterPro" id="IPR009057">
    <property type="entry name" value="Homeodomain-like_sf"/>
</dbReference>
<dbReference type="SUPFAM" id="SSF46689">
    <property type="entry name" value="Homeodomain-like"/>
    <property type="match status" value="1"/>
</dbReference>
<dbReference type="InterPro" id="IPR050109">
    <property type="entry name" value="HTH-type_TetR-like_transc_reg"/>
</dbReference>
<protein>
    <submittedName>
        <fullName evidence="4">Transcriptional regulator</fullName>
    </submittedName>
</protein>
<evidence type="ECO:0000256" key="2">
    <source>
        <dbReference type="PROSITE-ProRule" id="PRU00335"/>
    </source>
</evidence>
<accession>W4Q0E0</accession>
<sequence length="208" mass="23790">MSEPNEQKDEENKRGRPLDLSRNEVILKATLDLLAECGYDALTIDAVAGRAKVGKATIYRRWSSKTELVIEANAFIWPFNKLNETINRDLGVREQLMDVISLIFQFDNYKHQSAMMAIHAATSSNEQLEKELKNDFYWLTKQAIESVVKPFLKEKSLTDAECDLLTDLAPALLTYRGIFIGKPFDRDYVEQIVDNMIMPIIQTALRSN</sequence>
<dbReference type="GO" id="GO:0003700">
    <property type="term" value="F:DNA-binding transcription factor activity"/>
    <property type="evidence" value="ECO:0007669"/>
    <property type="project" value="TreeGrafter"/>
</dbReference>
<dbReference type="OrthoDB" id="9796019at2"/>
<dbReference type="PANTHER" id="PTHR30055:SF148">
    <property type="entry name" value="TETR-FAMILY TRANSCRIPTIONAL REGULATOR"/>
    <property type="match status" value="1"/>
</dbReference>
<reference evidence="4" key="1">
    <citation type="journal article" date="2014" name="Genome Announc.">
        <title>Draft Genome Sequences of Three Alkaliphilic Bacillus Strains, Bacillus wakoensis JCM 9140T, Bacillus akibai JCM 9157T, and Bacillus hemicellulosilyticus JCM 9152T.</title>
        <authorList>
            <person name="Yuki M."/>
            <person name="Oshima K."/>
            <person name="Suda W."/>
            <person name="Oshida Y."/>
            <person name="Kitamura K."/>
            <person name="Iida T."/>
            <person name="Hattori M."/>
            <person name="Ohkuma M."/>
        </authorList>
    </citation>
    <scope>NUCLEOTIDE SEQUENCE [LARGE SCALE GENOMIC DNA]</scope>
    <source>
        <strain evidence="4">JCM 9140</strain>
    </source>
</reference>
<dbReference type="InterPro" id="IPR036271">
    <property type="entry name" value="Tet_transcr_reg_TetR-rel_C_sf"/>
</dbReference>
<keyword evidence="1 2" id="KW-0238">DNA-binding</keyword>
<dbReference type="PROSITE" id="PS50977">
    <property type="entry name" value="HTH_TETR_2"/>
    <property type="match status" value="1"/>
</dbReference>
<comment type="caution">
    <text evidence="4">The sequence shown here is derived from an EMBL/GenBank/DDBJ whole genome shotgun (WGS) entry which is preliminary data.</text>
</comment>
<dbReference type="EMBL" id="BAUT01000011">
    <property type="protein sequence ID" value="GAE25541.1"/>
    <property type="molecule type" value="Genomic_DNA"/>
</dbReference>
<feature type="DNA-binding region" description="H-T-H motif" evidence="2">
    <location>
        <begin position="43"/>
        <end position="62"/>
    </location>
</feature>
<dbReference type="Pfam" id="PF00440">
    <property type="entry name" value="TetR_N"/>
    <property type="match status" value="1"/>
</dbReference>
<dbReference type="AlphaFoldDB" id="W4Q0E0"/>
<dbReference type="STRING" id="1236970.JCM9140_1541"/>
<feature type="domain" description="HTH tetR-type" evidence="3">
    <location>
        <begin position="20"/>
        <end position="80"/>
    </location>
</feature>
<evidence type="ECO:0000313" key="4">
    <source>
        <dbReference type="EMBL" id="GAE25541.1"/>
    </source>
</evidence>
<evidence type="ECO:0000256" key="1">
    <source>
        <dbReference type="ARBA" id="ARBA00023125"/>
    </source>
</evidence>
<dbReference type="GO" id="GO:0000976">
    <property type="term" value="F:transcription cis-regulatory region binding"/>
    <property type="evidence" value="ECO:0007669"/>
    <property type="project" value="TreeGrafter"/>
</dbReference>